<keyword evidence="2" id="KW-1185">Reference proteome</keyword>
<proteinExistence type="predicted"/>
<accession>A0ACC2NLE0</accession>
<sequence length="284" mass="32587">MGGKPEPIDVVMDSLVEKLDQLCEHGIIIDGKTFEIQIKCIICDRPARAAFKCIINQGAYYACERCLVPGFDYMSRIVYPFRNDPERIDESFKELENPLHHAGVCPLVKLKKSVDLIILFILDIMHLNYQGEMKKLLKTWFSSDSKICKEKLLRVSMRLVNLKNQIPSEFQRSTRTVEDVSKYPANEFREILLYTDSFVIEGILDEDEYNNFLLFHIGSRILCSSELYKQYTPCAKKYLRRFAMLSGEVYGLQSASLANHSLAPVADDVLKYGLPGKFLHSIPI</sequence>
<protein>
    <submittedName>
        <fullName evidence="1">Uncharacterized protein</fullName>
    </submittedName>
</protein>
<reference evidence="1" key="1">
    <citation type="submission" date="2023-04" db="EMBL/GenBank/DDBJ databases">
        <title>A chromosome-level genome assembly of the parasitoid wasp Eretmocerus hayati.</title>
        <authorList>
            <person name="Zhong Y."/>
            <person name="Liu S."/>
            <person name="Liu Y."/>
        </authorList>
    </citation>
    <scope>NUCLEOTIDE SEQUENCE</scope>
    <source>
        <strain evidence="1">ZJU_SS_LIU_2023</strain>
    </source>
</reference>
<evidence type="ECO:0000313" key="1">
    <source>
        <dbReference type="EMBL" id="KAJ8671698.1"/>
    </source>
</evidence>
<evidence type="ECO:0000313" key="2">
    <source>
        <dbReference type="Proteomes" id="UP001239111"/>
    </source>
</evidence>
<comment type="caution">
    <text evidence="1">The sequence shown here is derived from an EMBL/GenBank/DDBJ whole genome shotgun (WGS) entry which is preliminary data.</text>
</comment>
<dbReference type="EMBL" id="CM056743">
    <property type="protein sequence ID" value="KAJ8671698.1"/>
    <property type="molecule type" value="Genomic_DNA"/>
</dbReference>
<gene>
    <name evidence="1" type="ORF">QAD02_002957</name>
</gene>
<name>A0ACC2NLE0_9HYME</name>
<organism evidence="1 2">
    <name type="scientific">Eretmocerus hayati</name>
    <dbReference type="NCBI Taxonomy" id="131215"/>
    <lineage>
        <taxon>Eukaryota</taxon>
        <taxon>Metazoa</taxon>
        <taxon>Ecdysozoa</taxon>
        <taxon>Arthropoda</taxon>
        <taxon>Hexapoda</taxon>
        <taxon>Insecta</taxon>
        <taxon>Pterygota</taxon>
        <taxon>Neoptera</taxon>
        <taxon>Endopterygota</taxon>
        <taxon>Hymenoptera</taxon>
        <taxon>Apocrita</taxon>
        <taxon>Proctotrupomorpha</taxon>
        <taxon>Chalcidoidea</taxon>
        <taxon>Aphelinidae</taxon>
        <taxon>Aphelininae</taxon>
        <taxon>Eretmocerus</taxon>
    </lineage>
</organism>
<dbReference type="Proteomes" id="UP001239111">
    <property type="component" value="Chromosome 3"/>
</dbReference>